<dbReference type="AlphaFoldDB" id="A0AAE0BGQ8"/>
<keyword evidence="4" id="KW-1185">Reference proteome</keyword>
<feature type="region of interest" description="Disordered" evidence="1">
    <location>
        <begin position="97"/>
        <end position="133"/>
    </location>
</feature>
<reference evidence="3 4" key="1">
    <citation type="journal article" date="2015" name="Genome Biol. Evol.">
        <title>Comparative Genomics of a Bacterivorous Green Alga Reveals Evolutionary Causalities and Consequences of Phago-Mixotrophic Mode of Nutrition.</title>
        <authorList>
            <person name="Burns J.A."/>
            <person name="Paasch A."/>
            <person name="Narechania A."/>
            <person name="Kim E."/>
        </authorList>
    </citation>
    <scope>NUCLEOTIDE SEQUENCE [LARGE SCALE GENOMIC DNA]</scope>
    <source>
        <strain evidence="3 4">PLY_AMNH</strain>
    </source>
</reference>
<comment type="caution">
    <text evidence="3">The sequence shown here is derived from an EMBL/GenBank/DDBJ whole genome shotgun (WGS) entry which is preliminary data.</text>
</comment>
<feature type="transmembrane region" description="Helical" evidence="2">
    <location>
        <begin position="280"/>
        <end position="299"/>
    </location>
</feature>
<feature type="transmembrane region" description="Helical" evidence="2">
    <location>
        <begin position="165"/>
        <end position="183"/>
    </location>
</feature>
<gene>
    <name evidence="3" type="ORF">CYMTET_53680</name>
</gene>
<protein>
    <submittedName>
        <fullName evidence="3">Uncharacterized protein</fullName>
    </submittedName>
</protein>
<evidence type="ECO:0000256" key="1">
    <source>
        <dbReference type="SAM" id="MobiDB-lite"/>
    </source>
</evidence>
<dbReference type="Proteomes" id="UP001190700">
    <property type="component" value="Unassembled WGS sequence"/>
</dbReference>
<feature type="compositionally biased region" description="Basic and acidic residues" evidence="1">
    <location>
        <begin position="1"/>
        <end position="16"/>
    </location>
</feature>
<sequence>MDSSKDDVGEGAKEDEFGTSSGLDMDDSKLNISQASAHDEVSRIREEMKKNLAARQEALKKFKAGGGKDDSLDRSLLDNSAVAKAAAFNQLQNEESLPVVKAGSRPSSSDSRKGEEKALVSMSKTKTKAERMSMSEQQIAEMSDATKIPKRPLTRMEKRWRRTSLFFAGMDFCMGGYFLYLGLLAYADDLIMDPLAWQIAFGAGAIFLVLKNFMIFQNMHGWFLIWMLFVFCLLVGWFYGSVRYFYWIYEGDWPCFSGKGEYTQDPRGGGSFGMCYDGSLFVSFTVTCVYMTFTSFYLWRWQLFTRALLIQRGELKEEVSIDVLLKVPRSSCQLVPRGKEDGM</sequence>
<keyword evidence="2" id="KW-0472">Membrane</keyword>
<name>A0AAE0BGQ8_9CHLO</name>
<accession>A0AAE0BGQ8</accession>
<feature type="compositionally biased region" description="Basic and acidic residues" evidence="1">
    <location>
        <begin position="37"/>
        <end position="48"/>
    </location>
</feature>
<feature type="region of interest" description="Disordered" evidence="1">
    <location>
        <begin position="1"/>
        <end position="48"/>
    </location>
</feature>
<organism evidence="3 4">
    <name type="scientific">Cymbomonas tetramitiformis</name>
    <dbReference type="NCBI Taxonomy" id="36881"/>
    <lineage>
        <taxon>Eukaryota</taxon>
        <taxon>Viridiplantae</taxon>
        <taxon>Chlorophyta</taxon>
        <taxon>Pyramimonadophyceae</taxon>
        <taxon>Pyramimonadales</taxon>
        <taxon>Pyramimonadaceae</taxon>
        <taxon>Cymbomonas</taxon>
    </lineage>
</organism>
<keyword evidence="2" id="KW-1133">Transmembrane helix</keyword>
<keyword evidence="2" id="KW-0812">Transmembrane</keyword>
<evidence type="ECO:0000313" key="3">
    <source>
        <dbReference type="EMBL" id="KAK3236162.1"/>
    </source>
</evidence>
<feature type="transmembrane region" description="Helical" evidence="2">
    <location>
        <begin position="195"/>
        <end position="214"/>
    </location>
</feature>
<evidence type="ECO:0000313" key="4">
    <source>
        <dbReference type="Proteomes" id="UP001190700"/>
    </source>
</evidence>
<proteinExistence type="predicted"/>
<dbReference type="EMBL" id="LGRX02035149">
    <property type="protein sequence ID" value="KAK3236162.1"/>
    <property type="molecule type" value="Genomic_DNA"/>
</dbReference>
<feature type="transmembrane region" description="Helical" evidence="2">
    <location>
        <begin position="221"/>
        <end position="240"/>
    </location>
</feature>
<evidence type="ECO:0000256" key="2">
    <source>
        <dbReference type="SAM" id="Phobius"/>
    </source>
</evidence>